<gene>
    <name evidence="2" type="ORF">MERR_LOCUS13430</name>
</gene>
<proteinExistence type="predicted"/>
<accession>A0A6D2IGR0</accession>
<feature type="compositionally biased region" description="Polar residues" evidence="1">
    <location>
        <begin position="45"/>
        <end position="55"/>
    </location>
</feature>
<dbReference type="EMBL" id="CACVBM020001050">
    <property type="protein sequence ID" value="CAA7026195.1"/>
    <property type="molecule type" value="Genomic_DNA"/>
</dbReference>
<evidence type="ECO:0000313" key="2">
    <source>
        <dbReference type="EMBL" id="CAA7026195.1"/>
    </source>
</evidence>
<evidence type="ECO:0000313" key="3">
    <source>
        <dbReference type="Proteomes" id="UP000467841"/>
    </source>
</evidence>
<sequence>MVLLSNEGFKFTGNMFSGGQSATAFIPVAENDPNGKGKRKGKGKTVSNGNNSQGELRSRRYDLSTFEAPTPLLIYLVAKLLQAFGEYDEVIDPIQTQTKLPTLIEAPMTRSRTRSLCEKFNLTVESILDAPEQDLTDIRHQGMIPFPGQGTQDLNNAVELKLVPEQGKETKDLEKIEAKEVEEIEDLRIVQTANDAEDYTKTEGQGHTTPPWPMLRERKVYSIIMFNAGTSEAPT</sequence>
<keyword evidence="3" id="KW-1185">Reference proteome</keyword>
<comment type="caution">
    <text evidence="2">The sequence shown here is derived from an EMBL/GenBank/DDBJ whole genome shotgun (WGS) entry which is preliminary data.</text>
</comment>
<dbReference type="Proteomes" id="UP000467841">
    <property type="component" value="Unassembled WGS sequence"/>
</dbReference>
<evidence type="ECO:0000256" key="1">
    <source>
        <dbReference type="SAM" id="MobiDB-lite"/>
    </source>
</evidence>
<name>A0A6D2IGR0_9BRAS</name>
<organism evidence="2 3">
    <name type="scientific">Microthlaspi erraticum</name>
    <dbReference type="NCBI Taxonomy" id="1685480"/>
    <lineage>
        <taxon>Eukaryota</taxon>
        <taxon>Viridiplantae</taxon>
        <taxon>Streptophyta</taxon>
        <taxon>Embryophyta</taxon>
        <taxon>Tracheophyta</taxon>
        <taxon>Spermatophyta</taxon>
        <taxon>Magnoliopsida</taxon>
        <taxon>eudicotyledons</taxon>
        <taxon>Gunneridae</taxon>
        <taxon>Pentapetalae</taxon>
        <taxon>rosids</taxon>
        <taxon>malvids</taxon>
        <taxon>Brassicales</taxon>
        <taxon>Brassicaceae</taxon>
        <taxon>Coluteocarpeae</taxon>
        <taxon>Microthlaspi</taxon>
    </lineage>
</organism>
<reference evidence="2" key="1">
    <citation type="submission" date="2020-01" db="EMBL/GenBank/DDBJ databases">
        <authorList>
            <person name="Mishra B."/>
        </authorList>
    </citation>
    <scope>NUCLEOTIDE SEQUENCE [LARGE SCALE GENOMIC DNA]</scope>
</reference>
<dbReference type="AlphaFoldDB" id="A0A6D2IGR0"/>
<feature type="region of interest" description="Disordered" evidence="1">
    <location>
        <begin position="27"/>
        <end position="56"/>
    </location>
</feature>
<protein>
    <submittedName>
        <fullName evidence="2">Uncharacterized protein</fullName>
    </submittedName>
</protein>